<protein>
    <submittedName>
        <fullName evidence="3">Uncharacterized protein</fullName>
    </submittedName>
</protein>
<sequence length="266" mass="27463">MHFQLAVVSLLGSLALWAGIAIASPVAGAVAEEAVAVNNWPEFVAANAAQKRPALRMARHRAPQPQDDMADEPMRAETCALAGQVKLCANHAAMQRATCAGDDYDCQCIWAGVMVTCFSPCIADRDAADGMHIAKGDQETVCSQAAKFGKIAKDRERQRLDEKNNKGKKKEQVMTSIPRDINDLNSAHDFAAPSPVPDAANKPKNAASGSAKGGAGGNGSALSGAKGAKDLAGGDKQIPLAGSGAAGTFAMSLYTFGVAAVAMALL</sequence>
<evidence type="ECO:0000256" key="2">
    <source>
        <dbReference type="SAM" id="SignalP"/>
    </source>
</evidence>
<evidence type="ECO:0000256" key="1">
    <source>
        <dbReference type="SAM" id="MobiDB-lite"/>
    </source>
</evidence>
<feature type="signal peptide" evidence="2">
    <location>
        <begin position="1"/>
        <end position="23"/>
    </location>
</feature>
<comment type="caution">
    <text evidence="3">The sequence shown here is derived from an EMBL/GenBank/DDBJ whole genome shotgun (WGS) entry which is preliminary data.</text>
</comment>
<feature type="chain" id="PRO_5040941957" evidence="2">
    <location>
        <begin position="24"/>
        <end position="266"/>
    </location>
</feature>
<accession>A0A9W8BFU3</accession>
<keyword evidence="4" id="KW-1185">Reference proteome</keyword>
<evidence type="ECO:0000313" key="3">
    <source>
        <dbReference type="EMBL" id="KAJ2003937.1"/>
    </source>
</evidence>
<dbReference type="AlphaFoldDB" id="A0A9W8BFU3"/>
<feature type="compositionally biased region" description="Low complexity" evidence="1">
    <location>
        <begin position="199"/>
        <end position="210"/>
    </location>
</feature>
<dbReference type="OrthoDB" id="5592210at2759"/>
<dbReference type="Proteomes" id="UP001150907">
    <property type="component" value="Unassembled WGS sequence"/>
</dbReference>
<feature type="region of interest" description="Disordered" evidence="1">
    <location>
        <begin position="153"/>
        <end position="224"/>
    </location>
</feature>
<feature type="compositionally biased region" description="Basic and acidic residues" evidence="1">
    <location>
        <begin position="153"/>
        <end position="165"/>
    </location>
</feature>
<evidence type="ECO:0000313" key="4">
    <source>
        <dbReference type="Proteomes" id="UP001150907"/>
    </source>
</evidence>
<gene>
    <name evidence="3" type="ORF">H4R26_002795</name>
</gene>
<keyword evidence="2" id="KW-0732">Signal</keyword>
<name>A0A9W8BFU3_9FUNG</name>
<dbReference type="EMBL" id="JANBQF010000186">
    <property type="protein sequence ID" value="KAJ2003937.1"/>
    <property type="molecule type" value="Genomic_DNA"/>
</dbReference>
<organism evidence="3 4">
    <name type="scientific">Coemansia thaxteri</name>
    <dbReference type="NCBI Taxonomy" id="2663907"/>
    <lineage>
        <taxon>Eukaryota</taxon>
        <taxon>Fungi</taxon>
        <taxon>Fungi incertae sedis</taxon>
        <taxon>Zoopagomycota</taxon>
        <taxon>Kickxellomycotina</taxon>
        <taxon>Kickxellomycetes</taxon>
        <taxon>Kickxellales</taxon>
        <taxon>Kickxellaceae</taxon>
        <taxon>Coemansia</taxon>
    </lineage>
</organism>
<proteinExistence type="predicted"/>
<reference evidence="3" key="1">
    <citation type="submission" date="2022-07" db="EMBL/GenBank/DDBJ databases">
        <title>Phylogenomic reconstructions and comparative analyses of Kickxellomycotina fungi.</title>
        <authorList>
            <person name="Reynolds N.K."/>
            <person name="Stajich J.E."/>
            <person name="Barry K."/>
            <person name="Grigoriev I.V."/>
            <person name="Crous P."/>
            <person name="Smith M.E."/>
        </authorList>
    </citation>
    <scope>NUCLEOTIDE SEQUENCE</scope>
    <source>
        <strain evidence="3">IMI 214461</strain>
    </source>
</reference>